<evidence type="ECO:0000313" key="12">
    <source>
        <dbReference type="RefSeq" id="XP_025832503.1"/>
    </source>
</evidence>
<name>A0A7F5R944_AGRPL</name>
<keyword evidence="7 10" id="KW-0472">Membrane</keyword>
<keyword evidence="4 10" id="KW-0812">Transmembrane</keyword>
<evidence type="ECO:0000256" key="5">
    <source>
        <dbReference type="ARBA" id="ARBA00022725"/>
    </source>
</evidence>
<dbReference type="AlphaFoldDB" id="A0A7F5R944"/>
<dbReference type="RefSeq" id="XP_025832503.1">
    <property type="nucleotide sequence ID" value="XM_025976718.1"/>
</dbReference>
<evidence type="ECO:0000256" key="2">
    <source>
        <dbReference type="ARBA" id="ARBA00022475"/>
    </source>
</evidence>
<proteinExistence type="predicted"/>
<evidence type="ECO:0000256" key="8">
    <source>
        <dbReference type="ARBA" id="ARBA00023170"/>
    </source>
</evidence>
<keyword evidence="5" id="KW-0552">Olfaction</keyword>
<evidence type="ECO:0000256" key="4">
    <source>
        <dbReference type="ARBA" id="ARBA00022692"/>
    </source>
</evidence>
<feature type="transmembrane region" description="Helical" evidence="10">
    <location>
        <begin position="12"/>
        <end position="32"/>
    </location>
</feature>
<keyword evidence="6 10" id="KW-1133">Transmembrane helix</keyword>
<sequence length="112" mass="12707">MVINTPKSDSKFISYFSMFVICLGQTFLFCYFGDRLTQEAESVKDALYFNEWIDLDKSFKKSMLLVMTRMSKPVSITMGKVTPVKLTTFIQIARAAYSFMALLQNSNAAVKG</sequence>
<dbReference type="OrthoDB" id="8196465at2759"/>
<dbReference type="GO" id="GO:0005886">
    <property type="term" value="C:plasma membrane"/>
    <property type="evidence" value="ECO:0007669"/>
    <property type="project" value="UniProtKB-SubCell"/>
</dbReference>
<evidence type="ECO:0000256" key="9">
    <source>
        <dbReference type="ARBA" id="ARBA00023224"/>
    </source>
</evidence>
<evidence type="ECO:0000256" key="3">
    <source>
        <dbReference type="ARBA" id="ARBA00022606"/>
    </source>
</evidence>
<evidence type="ECO:0000256" key="6">
    <source>
        <dbReference type="ARBA" id="ARBA00022989"/>
    </source>
</evidence>
<reference evidence="12" key="1">
    <citation type="submission" date="2025-08" db="UniProtKB">
        <authorList>
            <consortium name="RefSeq"/>
        </authorList>
    </citation>
    <scope>IDENTIFICATION</scope>
    <source>
        <tissue evidence="12">Entire body</tissue>
    </source>
</reference>
<evidence type="ECO:0000256" key="10">
    <source>
        <dbReference type="SAM" id="Phobius"/>
    </source>
</evidence>
<organism evidence="11 12">
    <name type="scientific">Agrilus planipennis</name>
    <name type="common">Emerald ash borer</name>
    <name type="synonym">Agrilus marcopoli</name>
    <dbReference type="NCBI Taxonomy" id="224129"/>
    <lineage>
        <taxon>Eukaryota</taxon>
        <taxon>Metazoa</taxon>
        <taxon>Ecdysozoa</taxon>
        <taxon>Arthropoda</taxon>
        <taxon>Hexapoda</taxon>
        <taxon>Insecta</taxon>
        <taxon>Pterygota</taxon>
        <taxon>Neoptera</taxon>
        <taxon>Endopterygota</taxon>
        <taxon>Coleoptera</taxon>
        <taxon>Polyphaga</taxon>
        <taxon>Elateriformia</taxon>
        <taxon>Buprestoidea</taxon>
        <taxon>Buprestidae</taxon>
        <taxon>Agrilinae</taxon>
        <taxon>Agrilus</taxon>
    </lineage>
</organism>
<gene>
    <name evidence="12" type="primary">LOC108740134</name>
</gene>
<protein>
    <submittedName>
        <fullName evidence="12">Odorant receptor 2a-like</fullName>
    </submittedName>
</protein>
<dbReference type="GO" id="GO:0007165">
    <property type="term" value="P:signal transduction"/>
    <property type="evidence" value="ECO:0007669"/>
    <property type="project" value="UniProtKB-KW"/>
</dbReference>
<dbReference type="GO" id="GO:0005549">
    <property type="term" value="F:odorant binding"/>
    <property type="evidence" value="ECO:0007669"/>
    <property type="project" value="InterPro"/>
</dbReference>
<dbReference type="KEGG" id="apln:108740134"/>
<dbReference type="InParanoid" id="A0A7F5R944"/>
<accession>A0A7F5R944</accession>
<comment type="subcellular location">
    <subcellularLocation>
        <location evidence="1">Cell membrane</location>
        <topology evidence="1">Multi-pass membrane protein</topology>
    </subcellularLocation>
</comment>
<dbReference type="InterPro" id="IPR004117">
    <property type="entry name" value="7tm6_olfct_rcpt"/>
</dbReference>
<keyword evidence="3" id="KW-0716">Sensory transduction</keyword>
<keyword evidence="9" id="KW-0807">Transducer</keyword>
<dbReference type="GeneID" id="108740134"/>
<keyword evidence="11" id="KW-1185">Reference proteome</keyword>
<evidence type="ECO:0000313" key="11">
    <source>
        <dbReference type="Proteomes" id="UP000192223"/>
    </source>
</evidence>
<dbReference type="PANTHER" id="PTHR21137">
    <property type="entry name" value="ODORANT RECEPTOR"/>
    <property type="match status" value="1"/>
</dbReference>
<dbReference type="PANTHER" id="PTHR21137:SF35">
    <property type="entry name" value="ODORANT RECEPTOR 19A-RELATED"/>
    <property type="match status" value="1"/>
</dbReference>
<keyword evidence="8" id="KW-0675">Receptor</keyword>
<dbReference type="GO" id="GO:0004984">
    <property type="term" value="F:olfactory receptor activity"/>
    <property type="evidence" value="ECO:0007669"/>
    <property type="project" value="InterPro"/>
</dbReference>
<keyword evidence="2" id="KW-1003">Cell membrane</keyword>
<evidence type="ECO:0000256" key="7">
    <source>
        <dbReference type="ARBA" id="ARBA00023136"/>
    </source>
</evidence>
<dbReference type="Proteomes" id="UP000192223">
    <property type="component" value="Unplaced"/>
</dbReference>
<evidence type="ECO:0000256" key="1">
    <source>
        <dbReference type="ARBA" id="ARBA00004651"/>
    </source>
</evidence>
<dbReference type="Pfam" id="PF02949">
    <property type="entry name" value="7tm_6"/>
    <property type="match status" value="1"/>
</dbReference>